<evidence type="ECO:0000256" key="9">
    <source>
        <dbReference type="RuleBase" id="RU368032"/>
    </source>
</evidence>
<comment type="caution">
    <text evidence="10">The sequence shown here is derived from an EMBL/GenBank/DDBJ whole genome shotgun (WGS) entry which is preliminary data.</text>
</comment>
<dbReference type="SUPFAM" id="SSF142897">
    <property type="entry name" value="TFB5-like"/>
    <property type="match status" value="1"/>
</dbReference>
<dbReference type="Proteomes" id="UP001174691">
    <property type="component" value="Unassembled WGS sequence"/>
</dbReference>
<evidence type="ECO:0000256" key="5">
    <source>
        <dbReference type="ARBA" id="ARBA00023015"/>
    </source>
</evidence>
<dbReference type="InterPro" id="IPR009400">
    <property type="entry name" value="TFIIH_TTDA/Tfb5"/>
</dbReference>
<keyword evidence="5 9" id="KW-0805">Transcription regulation</keyword>
<dbReference type="GO" id="GO:0006367">
    <property type="term" value="P:transcription initiation at RNA polymerase II promoter"/>
    <property type="evidence" value="ECO:0007669"/>
    <property type="project" value="UniProtKB-UniRule"/>
</dbReference>
<keyword evidence="4 9" id="KW-0227">DNA damage</keyword>
<protein>
    <recommendedName>
        <fullName evidence="9">General transcription and DNA repair factor IIH subunit TFB5</fullName>
    </recommendedName>
</protein>
<keyword evidence="6 9" id="KW-0804">Transcription</keyword>
<dbReference type="Gene3D" id="3.30.70.1220">
    <property type="entry name" value="TFB5-like"/>
    <property type="match status" value="1"/>
</dbReference>
<reference evidence="10" key="1">
    <citation type="submission" date="2022-07" db="EMBL/GenBank/DDBJ databases">
        <title>Fungi with potential for degradation of polypropylene.</title>
        <authorList>
            <person name="Gostincar C."/>
        </authorList>
    </citation>
    <scope>NUCLEOTIDE SEQUENCE</scope>
    <source>
        <strain evidence="10">EXF-13287</strain>
    </source>
</reference>
<organism evidence="10 11">
    <name type="scientific">Coniochaeta hoffmannii</name>
    <dbReference type="NCBI Taxonomy" id="91930"/>
    <lineage>
        <taxon>Eukaryota</taxon>
        <taxon>Fungi</taxon>
        <taxon>Dikarya</taxon>
        <taxon>Ascomycota</taxon>
        <taxon>Pezizomycotina</taxon>
        <taxon>Sordariomycetes</taxon>
        <taxon>Sordariomycetidae</taxon>
        <taxon>Coniochaetales</taxon>
        <taxon>Coniochaetaceae</taxon>
        <taxon>Coniochaeta</taxon>
    </lineage>
</organism>
<evidence type="ECO:0000256" key="8">
    <source>
        <dbReference type="ARBA" id="ARBA00023242"/>
    </source>
</evidence>
<dbReference type="GO" id="GO:0000439">
    <property type="term" value="C:transcription factor TFIIH core complex"/>
    <property type="evidence" value="ECO:0007669"/>
    <property type="project" value="UniProtKB-UniRule"/>
</dbReference>
<comment type="similarity">
    <text evidence="3 9">Belongs to the TFB5 family.</text>
</comment>
<proteinExistence type="inferred from homology"/>
<dbReference type="EMBL" id="JANBVN010000075">
    <property type="protein sequence ID" value="KAJ9150044.1"/>
    <property type="molecule type" value="Genomic_DNA"/>
</dbReference>
<sequence length="76" mass="8901">MPRAIRGVLVECEPSIKSIIINIDRKNHDYIIEDLDETHLVIQENMIANLKMHIEDVLKDSYQKVKHIDDSDEDMI</sequence>
<dbReference type="Pfam" id="PF06331">
    <property type="entry name" value="Tfb5"/>
    <property type="match status" value="1"/>
</dbReference>
<keyword evidence="8 9" id="KW-0539">Nucleus</keyword>
<accession>A0AA38VL74</accession>
<evidence type="ECO:0000313" key="10">
    <source>
        <dbReference type="EMBL" id="KAJ9150044.1"/>
    </source>
</evidence>
<evidence type="ECO:0000256" key="6">
    <source>
        <dbReference type="ARBA" id="ARBA00023163"/>
    </source>
</evidence>
<dbReference type="InterPro" id="IPR035935">
    <property type="entry name" value="TFB5-like_sf"/>
</dbReference>
<gene>
    <name evidence="10" type="ORF">NKR19_g5467</name>
</gene>
<keyword evidence="11" id="KW-1185">Reference proteome</keyword>
<comment type="function">
    <text evidence="9">In NER, TFIIH acts by opening DNA around the lesion to allow the excision of the damaged oligonucleotide and its replacement by a new DNA fragment. In transcription, TFIIH has an essential role in transcription initiation. When the pre-initiation complex (PIC) has been established, TFIIH is required for promoter opening and promoter escape.</text>
</comment>
<dbReference type="GO" id="GO:0005675">
    <property type="term" value="C:transcription factor TFIIH holo complex"/>
    <property type="evidence" value="ECO:0007669"/>
    <property type="project" value="TreeGrafter"/>
</dbReference>
<dbReference type="AlphaFoldDB" id="A0AA38VL74"/>
<evidence type="ECO:0000256" key="7">
    <source>
        <dbReference type="ARBA" id="ARBA00023204"/>
    </source>
</evidence>
<comment type="subunit">
    <text evidence="9">Component of the 7-subunit TFIIH core complex.</text>
</comment>
<evidence type="ECO:0000256" key="4">
    <source>
        <dbReference type="ARBA" id="ARBA00022763"/>
    </source>
</evidence>
<comment type="subcellular location">
    <subcellularLocation>
        <location evidence="2 9">Nucleus</location>
    </subcellularLocation>
</comment>
<dbReference type="SMART" id="SM01395">
    <property type="entry name" value="Tbf5"/>
    <property type="match status" value="1"/>
</dbReference>
<dbReference type="PANTHER" id="PTHR28580">
    <property type="entry name" value="GENERAL TRANSCRIPTION FACTOR IIH SUBUNIT 5"/>
    <property type="match status" value="1"/>
</dbReference>
<evidence type="ECO:0000256" key="2">
    <source>
        <dbReference type="ARBA" id="ARBA00004123"/>
    </source>
</evidence>
<dbReference type="FunFam" id="3.30.70.1220:FF:000002">
    <property type="entry name" value="RNA polymerase II transcription factor B subunit 5"/>
    <property type="match status" value="1"/>
</dbReference>
<evidence type="ECO:0000256" key="3">
    <source>
        <dbReference type="ARBA" id="ARBA00007470"/>
    </source>
</evidence>
<evidence type="ECO:0000313" key="11">
    <source>
        <dbReference type="Proteomes" id="UP001174691"/>
    </source>
</evidence>
<name>A0AA38VL74_9PEZI</name>
<dbReference type="GO" id="GO:0006294">
    <property type="term" value="P:nucleotide-excision repair, preincision complex assembly"/>
    <property type="evidence" value="ECO:0007669"/>
    <property type="project" value="TreeGrafter"/>
</dbReference>
<dbReference type="PANTHER" id="PTHR28580:SF1">
    <property type="entry name" value="GENERAL TRANSCRIPTION FACTOR IIH SUBUNIT 5"/>
    <property type="match status" value="1"/>
</dbReference>
<evidence type="ECO:0000256" key="1">
    <source>
        <dbReference type="ARBA" id="ARBA00002817"/>
    </source>
</evidence>
<keyword evidence="7 9" id="KW-0234">DNA repair</keyword>
<comment type="function">
    <text evidence="1">Component of the general transcription and DNA repair factor IIH (TFIIH) core complex, which is involved in general and transcription-coupled nucleotide excision repair (NER) of damaged DNA and, when complexed to TFIIK, in RNA transcription by RNA polymerase II. In NER, TFIIH acts by opening DNA around the lesion to allow the excision of the damaged oligonucleotide and its replacement by a new DNA fragment. In transcription, TFIIH has an essential role in transcription initiation. When the pre-initiation complex (PIC) has been established, TFIIH is required for promoter opening and promoter escape. Phosphorylation of the C-terminal tail (CTD) of the largest subunit of RNA polymerase II by the kinase module TFIIK controls the initiation of transcription.</text>
</comment>